<dbReference type="InterPro" id="IPR006652">
    <property type="entry name" value="Kelch_1"/>
</dbReference>
<name>A0A3B0T010_9ZZZZ</name>
<evidence type="ECO:0008006" key="6">
    <source>
        <dbReference type="Google" id="ProtNLM"/>
    </source>
</evidence>
<dbReference type="InterPro" id="IPR006558">
    <property type="entry name" value="LamG-like"/>
</dbReference>
<dbReference type="Pfam" id="PF13385">
    <property type="entry name" value="Laminin_G_3"/>
    <property type="match status" value="1"/>
</dbReference>
<dbReference type="Gene3D" id="2.60.120.200">
    <property type="match status" value="1"/>
</dbReference>
<dbReference type="InterPro" id="IPR037293">
    <property type="entry name" value="Gal_Oxidase_central_sf"/>
</dbReference>
<evidence type="ECO:0000313" key="5">
    <source>
        <dbReference type="EMBL" id="VAW10200.1"/>
    </source>
</evidence>
<evidence type="ECO:0000259" key="3">
    <source>
        <dbReference type="SMART" id="SM00409"/>
    </source>
</evidence>
<evidence type="ECO:0000256" key="1">
    <source>
        <dbReference type="ARBA" id="ARBA00022729"/>
    </source>
</evidence>
<dbReference type="InterPro" id="IPR011043">
    <property type="entry name" value="Gal_Oxase/kelch_b-propeller"/>
</dbReference>
<feature type="domain" description="Immunoglobulin" evidence="3">
    <location>
        <begin position="981"/>
        <end position="1045"/>
    </location>
</feature>
<dbReference type="Gene3D" id="2.130.10.80">
    <property type="entry name" value="Galactose oxidase/kelch, beta-propeller"/>
    <property type="match status" value="1"/>
</dbReference>
<dbReference type="PANTHER" id="PTHR32208:SF56">
    <property type="entry name" value="GALACTOSE OXIDASE-RELATED"/>
    <property type="match status" value="1"/>
</dbReference>
<feature type="non-terminal residue" evidence="5">
    <location>
        <position position="1074"/>
    </location>
</feature>
<evidence type="ECO:0000259" key="4">
    <source>
        <dbReference type="SMART" id="SM00560"/>
    </source>
</evidence>
<gene>
    <name evidence="5" type="ORF">MNBD_BACTEROID03-1097</name>
</gene>
<dbReference type="AlphaFoldDB" id="A0A3B0T010"/>
<sequence length="1074" mass="116236">MDKNYFFRLTLVFSFTLGANILSAQGPAQEGAWSDPILFDLVPNAVANLPDGRLVTWSSKYTDDFGGGDGFTHTQIFDPTIGPDGAALTKTISQTNHDMFCPGISNLVDGRILVGGGSSSEKTSIYDPATEIWSPADNMNVPRGYQSNVTLSNGAVFTLGGSWSGAIGGKFGEIYSLATGWVSIPSVTGELLLDGNDPDLDEPIPSQKYYRSDNHSWLWAAPNGKIFHAGPGTDMHWIDVRDVDNPTVVNLGRRGDDTYAMNGNTVMFDVGKLLKVGGSRSYSSGTPASDKAYVIDINSEVPVVTPVPGFKRARAMNSSVVFPNGKVLVVGGLDKGEVFSDVGAYYVGEIYDPLTNTWEDTAPMQVPRTYHSVAILMPDGRVFVGGGGLCGSCDVNHLDAEIYSPPYLFNDDGSLATRPTISAPESASYNSTMSITGSDEIMSFSLIRFSSASHTTNNEMRRIPVSFVETQGGYDISIPDRNLLPPGYYMLFGMNKFDVPSIAENIQIGTTIPFVGTNPNLVLDLKFDEGSGINVADDSQYGNDAVIIERDNNKNPIPVTQEYWTNEGLFGNALEMDGLEFQSNSIVEVQYSESMGSIKQNMTVMAWVYRDELDNNIAVLAHDYPRIFFGFHNSLYKWQVPTSIGGDVECYVGRVPLNKWVHLAATFDGAIGRLYVNGTEICSDVAGGELLLETEAQFTSSFTSSGFYDFTQPQSLSGITDEIDGRIDELKVFNKALTRQEIASFYAVGLEQNNPEVVVCPPNTITAQYKIGSDGDWQTGNTITVAEFDEVYIRAIVPSGDEYFVTLPFIQQNTFSSVDDFPDFEDTTAYRIDSNTGGGNDVGDGFVNKDNEGKYILTTIGGCMAVIDLKIEGTAGCVLQQEYRINGTYFSGDDTITVNEGDEVSFSVLPNELPNVTVTLPDGTVVDDNFTIGRITMAQAGTYTLSSASDCSVTLEVIVVADTGCNIVQEYRINGVFESGADTITLNEGDNLAISILPNGIDFVITLPDGTEVNGDYVMEEINPSNAGTYTLSSRSDCSVTLEVIVVADTGCNIVQEYRINGVFESGADTITLN</sequence>
<dbReference type="SMART" id="SM00612">
    <property type="entry name" value="Kelch"/>
    <property type="match status" value="2"/>
</dbReference>
<proteinExistence type="predicted"/>
<organism evidence="5">
    <name type="scientific">hydrothermal vent metagenome</name>
    <dbReference type="NCBI Taxonomy" id="652676"/>
    <lineage>
        <taxon>unclassified sequences</taxon>
        <taxon>metagenomes</taxon>
        <taxon>ecological metagenomes</taxon>
    </lineage>
</organism>
<feature type="domain" description="LamG-like jellyroll fold" evidence="4">
    <location>
        <begin position="600"/>
        <end position="740"/>
    </location>
</feature>
<dbReference type="InterPro" id="IPR013320">
    <property type="entry name" value="ConA-like_dom_sf"/>
</dbReference>
<dbReference type="InterPro" id="IPR003599">
    <property type="entry name" value="Ig_sub"/>
</dbReference>
<dbReference type="InterPro" id="IPR014756">
    <property type="entry name" value="Ig_E-set"/>
</dbReference>
<dbReference type="SUPFAM" id="SSF81296">
    <property type="entry name" value="E set domains"/>
    <property type="match status" value="1"/>
</dbReference>
<dbReference type="InterPro" id="IPR015202">
    <property type="entry name" value="GO-like_E_set"/>
</dbReference>
<feature type="domain" description="Immunoglobulin" evidence="3">
    <location>
        <begin position="893"/>
        <end position="958"/>
    </location>
</feature>
<dbReference type="CDD" id="cd02851">
    <property type="entry name" value="E_set_GO_C"/>
    <property type="match status" value="1"/>
</dbReference>
<dbReference type="PANTHER" id="PTHR32208">
    <property type="entry name" value="SECRETED PROTEIN-RELATED"/>
    <property type="match status" value="1"/>
</dbReference>
<dbReference type="SMART" id="SM00560">
    <property type="entry name" value="LamGL"/>
    <property type="match status" value="1"/>
</dbReference>
<dbReference type="SUPFAM" id="SSF50965">
    <property type="entry name" value="Galactose oxidase, central domain"/>
    <property type="match status" value="1"/>
</dbReference>
<dbReference type="InterPro" id="IPR013783">
    <property type="entry name" value="Ig-like_fold"/>
</dbReference>
<dbReference type="SMART" id="SM00409">
    <property type="entry name" value="IG"/>
    <property type="match status" value="2"/>
</dbReference>
<dbReference type="Pfam" id="PF01344">
    <property type="entry name" value="Kelch_1"/>
    <property type="match status" value="1"/>
</dbReference>
<keyword evidence="1" id="KW-0732">Signal</keyword>
<keyword evidence="2" id="KW-1015">Disulfide bond</keyword>
<reference evidence="5" key="1">
    <citation type="submission" date="2018-06" db="EMBL/GenBank/DDBJ databases">
        <authorList>
            <person name="Zhirakovskaya E."/>
        </authorList>
    </citation>
    <scope>NUCLEOTIDE SEQUENCE</scope>
</reference>
<dbReference type="Gene3D" id="2.60.40.10">
    <property type="entry name" value="Immunoglobulins"/>
    <property type="match status" value="1"/>
</dbReference>
<evidence type="ECO:0000256" key="2">
    <source>
        <dbReference type="ARBA" id="ARBA00023157"/>
    </source>
</evidence>
<accession>A0A3B0T010</accession>
<dbReference type="Pfam" id="PF09118">
    <property type="entry name" value="GO-like_E_set"/>
    <property type="match status" value="1"/>
</dbReference>
<dbReference type="EMBL" id="UOEL01000015">
    <property type="protein sequence ID" value="VAW10200.1"/>
    <property type="molecule type" value="Genomic_DNA"/>
</dbReference>
<protein>
    <recommendedName>
        <fullName evidence="6">Galactose oxidase-like Early set domain-containing protein</fullName>
    </recommendedName>
</protein>
<dbReference type="SUPFAM" id="SSF49899">
    <property type="entry name" value="Concanavalin A-like lectins/glucanases"/>
    <property type="match status" value="1"/>
</dbReference>